<protein>
    <submittedName>
        <fullName evidence="2">Uncharacterized protein</fullName>
    </submittedName>
</protein>
<evidence type="ECO:0000313" key="3">
    <source>
        <dbReference type="Proteomes" id="UP000799118"/>
    </source>
</evidence>
<dbReference type="OrthoDB" id="3262732at2759"/>
<feature type="region of interest" description="Disordered" evidence="1">
    <location>
        <begin position="50"/>
        <end position="72"/>
    </location>
</feature>
<dbReference type="AlphaFoldDB" id="A0A6A4H928"/>
<dbReference type="EMBL" id="ML769553">
    <property type="protein sequence ID" value="KAE9394260.1"/>
    <property type="molecule type" value="Genomic_DNA"/>
</dbReference>
<gene>
    <name evidence="2" type="ORF">BT96DRAFT_923618</name>
</gene>
<evidence type="ECO:0000256" key="1">
    <source>
        <dbReference type="SAM" id="MobiDB-lite"/>
    </source>
</evidence>
<evidence type="ECO:0000313" key="2">
    <source>
        <dbReference type="EMBL" id="KAE9394260.1"/>
    </source>
</evidence>
<organism evidence="2 3">
    <name type="scientific">Gymnopus androsaceus JB14</name>
    <dbReference type="NCBI Taxonomy" id="1447944"/>
    <lineage>
        <taxon>Eukaryota</taxon>
        <taxon>Fungi</taxon>
        <taxon>Dikarya</taxon>
        <taxon>Basidiomycota</taxon>
        <taxon>Agaricomycotina</taxon>
        <taxon>Agaricomycetes</taxon>
        <taxon>Agaricomycetidae</taxon>
        <taxon>Agaricales</taxon>
        <taxon>Marasmiineae</taxon>
        <taxon>Omphalotaceae</taxon>
        <taxon>Gymnopus</taxon>
    </lineage>
</organism>
<accession>A0A6A4H928</accession>
<sequence length="72" mass="8114">MAFSSEIERVRYSQQLAEYTLRQFTAARVSPDSTAKLPPSQTHKLAKLLDKTSPSPRRSSRMTEPARHAVKA</sequence>
<reference evidence="2" key="1">
    <citation type="journal article" date="2019" name="Environ. Microbiol.">
        <title>Fungal ecological strategies reflected in gene transcription - a case study of two litter decomposers.</title>
        <authorList>
            <person name="Barbi F."/>
            <person name="Kohler A."/>
            <person name="Barry K."/>
            <person name="Baskaran P."/>
            <person name="Daum C."/>
            <person name="Fauchery L."/>
            <person name="Ihrmark K."/>
            <person name="Kuo A."/>
            <person name="LaButti K."/>
            <person name="Lipzen A."/>
            <person name="Morin E."/>
            <person name="Grigoriev I.V."/>
            <person name="Henrissat B."/>
            <person name="Lindahl B."/>
            <person name="Martin F."/>
        </authorList>
    </citation>
    <scope>NUCLEOTIDE SEQUENCE</scope>
    <source>
        <strain evidence="2">JB14</strain>
    </source>
</reference>
<name>A0A6A4H928_9AGAR</name>
<proteinExistence type="predicted"/>
<dbReference type="Proteomes" id="UP000799118">
    <property type="component" value="Unassembled WGS sequence"/>
</dbReference>
<keyword evidence="3" id="KW-1185">Reference proteome</keyword>